<feature type="compositionally biased region" description="Polar residues" evidence="1">
    <location>
        <begin position="26"/>
        <end position="44"/>
    </location>
</feature>
<reference evidence="2" key="2">
    <citation type="submission" date="2021-10" db="EMBL/GenBank/DDBJ databases">
        <title>Phylogenomics reveals ancestral predisposition of the termite-cultivated fungus Termitomyces towards a domesticated lifestyle.</title>
        <authorList>
            <person name="Auxier B."/>
            <person name="Grum-Grzhimaylo A."/>
            <person name="Cardenas M.E."/>
            <person name="Lodge J.D."/>
            <person name="Laessoe T."/>
            <person name="Pedersen O."/>
            <person name="Smith M.E."/>
            <person name="Kuyper T.W."/>
            <person name="Franco-Molano E.A."/>
            <person name="Baroni T.J."/>
            <person name="Aanen D.K."/>
        </authorList>
    </citation>
    <scope>NUCLEOTIDE SEQUENCE</scope>
    <source>
        <strain evidence="2">D49</strain>
    </source>
</reference>
<feature type="compositionally biased region" description="Low complexity" evidence="1">
    <location>
        <begin position="119"/>
        <end position="137"/>
    </location>
</feature>
<evidence type="ECO:0000256" key="1">
    <source>
        <dbReference type="SAM" id="MobiDB-lite"/>
    </source>
</evidence>
<proteinExistence type="predicted"/>
<protein>
    <submittedName>
        <fullName evidence="2">Uncharacterized protein</fullName>
    </submittedName>
</protein>
<comment type="caution">
    <text evidence="2">The sequence shown here is derived from an EMBL/GenBank/DDBJ whole genome shotgun (WGS) entry which is preliminary data.</text>
</comment>
<feature type="region of interest" description="Disordered" evidence="1">
    <location>
        <begin position="1"/>
        <end position="137"/>
    </location>
</feature>
<dbReference type="EMBL" id="JABCKI010005714">
    <property type="protein sequence ID" value="KAG5639735.1"/>
    <property type="molecule type" value="Genomic_DNA"/>
</dbReference>
<accession>A0A9P7K898</accession>
<feature type="compositionally biased region" description="Basic and acidic residues" evidence="1">
    <location>
        <begin position="71"/>
        <end position="89"/>
    </location>
</feature>
<sequence length="244" mass="26906">MAEALVPKMLSLRPSPPRLSLDSRTQSRSSTPSATSPLPFNISQRARVVSGVTPEQVEAPKNYVDYEDEPDKLKDILKGRQPKENREKQATYTSTGKSPTPSISLPASSHTKRKEVPKSSLQSPTFTTTSPSSYPSSPLTFSIESPYDLSLWCHILLPRSGPGHAVTALHLIEDRDTTISPYSPLPATIDRADNGALEKSRLSIFEFHSNDYLAPLEVYLEKLGQWCYDGACFSVGLHEESDSE</sequence>
<dbReference type="Proteomes" id="UP000717328">
    <property type="component" value="Unassembled WGS sequence"/>
</dbReference>
<name>A0A9P7K898_9AGAR</name>
<dbReference type="AlphaFoldDB" id="A0A9P7K898"/>
<dbReference type="OrthoDB" id="3070171at2759"/>
<keyword evidence="3" id="KW-1185">Reference proteome</keyword>
<gene>
    <name evidence="2" type="ORF">H0H81_000015</name>
</gene>
<feature type="compositionally biased region" description="Low complexity" evidence="1">
    <location>
        <begin position="10"/>
        <end position="24"/>
    </location>
</feature>
<feature type="compositionally biased region" description="Polar residues" evidence="1">
    <location>
        <begin position="90"/>
        <end position="109"/>
    </location>
</feature>
<evidence type="ECO:0000313" key="3">
    <source>
        <dbReference type="Proteomes" id="UP000717328"/>
    </source>
</evidence>
<organism evidence="2 3">
    <name type="scientific">Sphagnurus paluster</name>
    <dbReference type="NCBI Taxonomy" id="117069"/>
    <lineage>
        <taxon>Eukaryota</taxon>
        <taxon>Fungi</taxon>
        <taxon>Dikarya</taxon>
        <taxon>Basidiomycota</taxon>
        <taxon>Agaricomycotina</taxon>
        <taxon>Agaricomycetes</taxon>
        <taxon>Agaricomycetidae</taxon>
        <taxon>Agaricales</taxon>
        <taxon>Tricholomatineae</taxon>
        <taxon>Lyophyllaceae</taxon>
        <taxon>Sphagnurus</taxon>
    </lineage>
</organism>
<reference evidence="2" key="1">
    <citation type="submission" date="2021-02" db="EMBL/GenBank/DDBJ databases">
        <authorList>
            <person name="Nieuwenhuis M."/>
            <person name="Van De Peppel L.J.J."/>
        </authorList>
    </citation>
    <scope>NUCLEOTIDE SEQUENCE</scope>
    <source>
        <strain evidence="2">D49</strain>
    </source>
</reference>
<evidence type="ECO:0000313" key="2">
    <source>
        <dbReference type="EMBL" id="KAG5639735.1"/>
    </source>
</evidence>